<dbReference type="Pfam" id="PF02737">
    <property type="entry name" value="3HCDH_N"/>
    <property type="match status" value="1"/>
</dbReference>
<dbReference type="PROSITE" id="PS00067">
    <property type="entry name" value="3HCDH"/>
    <property type="match status" value="1"/>
</dbReference>
<feature type="non-terminal residue" evidence="9">
    <location>
        <position position="79"/>
    </location>
</feature>
<dbReference type="GO" id="GO:0070403">
    <property type="term" value="F:NAD+ binding"/>
    <property type="evidence" value="ECO:0007669"/>
    <property type="project" value="InterPro"/>
</dbReference>
<reference evidence="9 10" key="1">
    <citation type="submission" date="2019-11" db="EMBL/GenBank/DDBJ databases">
        <title>Growth characteristics of pneumococcus vary with the chemical composition of the capsule and with environmental conditions.</title>
        <authorList>
            <person name="Tothpal A."/>
            <person name="Desobry K."/>
            <person name="Joshi S."/>
            <person name="Wyllie A.L."/>
            <person name="Weinberger D.M."/>
        </authorList>
    </citation>
    <scope>NUCLEOTIDE SEQUENCE [LARGE SCALE GENOMIC DNA]</scope>
    <source>
        <strain evidence="10">pnumococcus19F</strain>
    </source>
</reference>
<dbReference type="AlphaFoldDB" id="A0A6I3UYI0"/>
<dbReference type="EMBL" id="WNIA01001020">
    <property type="protein sequence ID" value="MTW00354.1"/>
    <property type="molecule type" value="Genomic_DNA"/>
</dbReference>
<evidence type="ECO:0000313" key="10">
    <source>
        <dbReference type="Proteomes" id="UP000437160"/>
    </source>
</evidence>
<proteinExistence type="inferred from homology"/>
<evidence type="ECO:0000259" key="7">
    <source>
        <dbReference type="Pfam" id="PF00725"/>
    </source>
</evidence>
<dbReference type="PANTHER" id="PTHR43561">
    <property type="match status" value="1"/>
</dbReference>
<feature type="domain" description="3-hydroxyacyl-CoA dehydrogenase NAD binding" evidence="8">
    <location>
        <begin position="1"/>
        <end position="33"/>
    </location>
</feature>
<evidence type="ECO:0000313" key="9">
    <source>
        <dbReference type="EMBL" id="MTW00354.1"/>
    </source>
</evidence>
<name>A0A6I3UYI0_STREE</name>
<evidence type="ECO:0000256" key="1">
    <source>
        <dbReference type="ARBA" id="ARBA00005086"/>
    </source>
</evidence>
<evidence type="ECO:0000256" key="6">
    <source>
        <dbReference type="ARBA" id="ARBA00049556"/>
    </source>
</evidence>
<gene>
    <name evidence="9" type="ORF">GM536_15250</name>
</gene>
<evidence type="ECO:0000256" key="3">
    <source>
        <dbReference type="ARBA" id="ARBA00013000"/>
    </source>
</evidence>
<dbReference type="EC" id="1.1.1.35" evidence="3"/>
<dbReference type="GO" id="GO:0006635">
    <property type="term" value="P:fatty acid beta-oxidation"/>
    <property type="evidence" value="ECO:0007669"/>
    <property type="project" value="TreeGrafter"/>
</dbReference>
<dbReference type="PANTHER" id="PTHR43561:SF3">
    <property type="entry name" value="HYDROXYACYL-COENZYME A DEHYDROGENASE, MITOCHONDRIAL"/>
    <property type="match status" value="1"/>
</dbReference>
<dbReference type="InterPro" id="IPR008927">
    <property type="entry name" value="6-PGluconate_DH-like_C_sf"/>
</dbReference>
<feature type="domain" description="3-hydroxyacyl-CoA dehydrogenase C-terminal" evidence="7">
    <location>
        <begin position="36"/>
        <end position="79"/>
    </location>
</feature>
<comment type="caution">
    <text evidence="9">The sequence shown here is derived from an EMBL/GenBank/DDBJ whole genome shotgun (WGS) entry which is preliminary data.</text>
</comment>
<sequence length="79" mass="8559">VEVIKALQTSEEVVQVVRELTVKIGKTPVDVKDSYGFVVNRILIPMINEAIYILGEGVASAEEIDEAMKLGANHPIGPL</sequence>
<feature type="non-terminal residue" evidence="9">
    <location>
        <position position="1"/>
    </location>
</feature>
<keyword evidence="4" id="KW-0560">Oxidoreductase</keyword>
<dbReference type="Gene3D" id="3.40.50.720">
    <property type="entry name" value="NAD(P)-binding Rossmann-like Domain"/>
    <property type="match status" value="1"/>
</dbReference>
<dbReference type="InterPro" id="IPR013328">
    <property type="entry name" value="6PGD_dom2"/>
</dbReference>
<dbReference type="UniPathway" id="UPA00863"/>
<dbReference type="Proteomes" id="UP000437160">
    <property type="component" value="Unassembled WGS sequence"/>
</dbReference>
<dbReference type="InterPro" id="IPR052242">
    <property type="entry name" value="Mito_3-hydroxyacyl-CoA_DH"/>
</dbReference>
<dbReference type="SUPFAM" id="SSF48179">
    <property type="entry name" value="6-phosphogluconate dehydrogenase C-terminal domain-like"/>
    <property type="match status" value="1"/>
</dbReference>
<evidence type="ECO:0000259" key="8">
    <source>
        <dbReference type="Pfam" id="PF02737"/>
    </source>
</evidence>
<evidence type="ECO:0000256" key="2">
    <source>
        <dbReference type="ARBA" id="ARBA00009463"/>
    </source>
</evidence>
<dbReference type="Gene3D" id="1.10.1040.10">
    <property type="entry name" value="N-(1-d-carboxylethyl)-l-norvaline Dehydrogenase, domain 2"/>
    <property type="match status" value="1"/>
</dbReference>
<dbReference type="GO" id="GO:0003857">
    <property type="term" value="F:(3S)-3-hydroxyacyl-CoA dehydrogenase (NAD+) activity"/>
    <property type="evidence" value="ECO:0007669"/>
    <property type="project" value="UniProtKB-EC"/>
</dbReference>
<comment type="similarity">
    <text evidence="2">Belongs to the 3-hydroxyacyl-CoA dehydrogenase family.</text>
</comment>
<dbReference type="GO" id="GO:0019605">
    <property type="term" value="P:butyrate metabolic process"/>
    <property type="evidence" value="ECO:0007669"/>
    <property type="project" value="UniProtKB-UniPathway"/>
</dbReference>
<organism evidence="9 10">
    <name type="scientific">Streptococcus pneumoniae</name>
    <dbReference type="NCBI Taxonomy" id="1313"/>
    <lineage>
        <taxon>Bacteria</taxon>
        <taxon>Bacillati</taxon>
        <taxon>Bacillota</taxon>
        <taxon>Bacilli</taxon>
        <taxon>Lactobacillales</taxon>
        <taxon>Streptococcaceae</taxon>
        <taxon>Streptococcus</taxon>
    </lineage>
</organism>
<evidence type="ECO:0000256" key="4">
    <source>
        <dbReference type="ARBA" id="ARBA00023002"/>
    </source>
</evidence>
<dbReference type="InterPro" id="IPR006176">
    <property type="entry name" value="3-OHacyl-CoA_DH_NAD-bd"/>
</dbReference>
<evidence type="ECO:0000256" key="5">
    <source>
        <dbReference type="ARBA" id="ARBA00023027"/>
    </source>
</evidence>
<dbReference type="InterPro" id="IPR006180">
    <property type="entry name" value="3-OHacyl-CoA_DH_CS"/>
</dbReference>
<accession>A0A6I3UYI0</accession>
<comment type="catalytic activity">
    <reaction evidence="6">
        <text>a (3S)-3-hydroxyacyl-CoA + NAD(+) = a 3-oxoacyl-CoA + NADH + H(+)</text>
        <dbReference type="Rhea" id="RHEA:22432"/>
        <dbReference type="ChEBI" id="CHEBI:15378"/>
        <dbReference type="ChEBI" id="CHEBI:57318"/>
        <dbReference type="ChEBI" id="CHEBI:57540"/>
        <dbReference type="ChEBI" id="CHEBI:57945"/>
        <dbReference type="ChEBI" id="CHEBI:90726"/>
        <dbReference type="EC" id="1.1.1.35"/>
    </reaction>
</comment>
<keyword evidence="5" id="KW-0520">NAD</keyword>
<dbReference type="InterPro" id="IPR006108">
    <property type="entry name" value="3HC_DH_C"/>
</dbReference>
<dbReference type="RefSeq" id="WP_230690501.1">
    <property type="nucleotide sequence ID" value="NZ_WNIA01001020.1"/>
</dbReference>
<comment type="pathway">
    <text evidence="1">Lipid metabolism; butanoate metabolism.</text>
</comment>
<dbReference type="Pfam" id="PF00725">
    <property type="entry name" value="3HCDH"/>
    <property type="match status" value="1"/>
</dbReference>
<protein>
    <recommendedName>
        <fullName evidence="3">3-hydroxyacyl-CoA dehydrogenase</fullName>
        <ecNumber evidence="3">1.1.1.35</ecNumber>
    </recommendedName>
</protein>